<protein>
    <submittedName>
        <fullName evidence="1">Esterase family protein</fullName>
    </submittedName>
</protein>
<dbReference type="Gene3D" id="3.40.50.1820">
    <property type="entry name" value="alpha/beta hydrolase"/>
    <property type="match status" value="1"/>
</dbReference>
<dbReference type="InterPro" id="IPR050583">
    <property type="entry name" value="Mycobacterial_A85_antigen"/>
</dbReference>
<gene>
    <name evidence="1" type="ORF">F5984_14825</name>
</gene>
<dbReference type="AlphaFoldDB" id="A0A7J5U1E9"/>
<name>A0A7J5U1E9_9BACT</name>
<dbReference type="InterPro" id="IPR029058">
    <property type="entry name" value="AB_hydrolase_fold"/>
</dbReference>
<evidence type="ECO:0000313" key="1">
    <source>
        <dbReference type="EMBL" id="KAB7730420.1"/>
    </source>
</evidence>
<reference evidence="1 2" key="1">
    <citation type="submission" date="2019-10" db="EMBL/GenBank/DDBJ databases">
        <title>Rudanella paleaurantiibacter sp. nov., isolated from sludge.</title>
        <authorList>
            <person name="Xu S.Q."/>
        </authorList>
    </citation>
    <scope>NUCLEOTIDE SEQUENCE [LARGE SCALE GENOMIC DNA]</scope>
    <source>
        <strain evidence="1 2">HX-22-17</strain>
    </source>
</reference>
<sequence>MFRTIELSDPRFEHEGLRSVTVKTPNLRGRGDITFWSPEGFDADTPLPLVILLHGVYGSHWAWSLKAGAHRTADRLIRAGQLPPFRLAMPSDGLWGDGSGYLPHNGYGFDRWIIDDVPAACPGAVSSRFVAGLSMGGYGALRLMARYPEQFRAASGLSSITELTQMADFVEEPLDVYRQADPADESVGALLLRNRDRLPPFRFDCGTDDTLLPANQTLHETLTQASIPHEYAEYPGGHEWPYWETHLEDTLLFFGRYM</sequence>
<comment type="caution">
    <text evidence="1">The sequence shown here is derived from an EMBL/GenBank/DDBJ whole genome shotgun (WGS) entry which is preliminary data.</text>
</comment>
<dbReference type="SUPFAM" id="SSF53474">
    <property type="entry name" value="alpha/beta-Hydrolases"/>
    <property type="match status" value="1"/>
</dbReference>
<dbReference type="Pfam" id="PF00756">
    <property type="entry name" value="Esterase"/>
    <property type="match status" value="1"/>
</dbReference>
<keyword evidence="2" id="KW-1185">Reference proteome</keyword>
<evidence type="ECO:0000313" key="2">
    <source>
        <dbReference type="Proteomes" id="UP000488299"/>
    </source>
</evidence>
<dbReference type="Proteomes" id="UP000488299">
    <property type="component" value="Unassembled WGS sequence"/>
</dbReference>
<proteinExistence type="predicted"/>
<dbReference type="EMBL" id="WELI01000005">
    <property type="protein sequence ID" value="KAB7730420.1"/>
    <property type="molecule type" value="Genomic_DNA"/>
</dbReference>
<organism evidence="1 2">
    <name type="scientific">Rudanella paleaurantiibacter</name>
    <dbReference type="NCBI Taxonomy" id="2614655"/>
    <lineage>
        <taxon>Bacteria</taxon>
        <taxon>Pseudomonadati</taxon>
        <taxon>Bacteroidota</taxon>
        <taxon>Cytophagia</taxon>
        <taxon>Cytophagales</taxon>
        <taxon>Cytophagaceae</taxon>
        <taxon>Rudanella</taxon>
    </lineage>
</organism>
<dbReference type="PANTHER" id="PTHR48098:SF1">
    <property type="entry name" value="DIACYLGLYCEROL ACYLTRANSFERASE_MYCOLYLTRANSFERASE AG85A"/>
    <property type="match status" value="1"/>
</dbReference>
<dbReference type="RefSeq" id="WP_152125003.1">
    <property type="nucleotide sequence ID" value="NZ_WELI01000005.1"/>
</dbReference>
<dbReference type="InterPro" id="IPR000801">
    <property type="entry name" value="Esterase-like"/>
</dbReference>
<dbReference type="PANTHER" id="PTHR48098">
    <property type="entry name" value="ENTEROCHELIN ESTERASE-RELATED"/>
    <property type="match status" value="1"/>
</dbReference>
<dbReference type="GO" id="GO:0016747">
    <property type="term" value="F:acyltransferase activity, transferring groups other than amino-acyl groups"/>
    <property type="evidence" value="ECO:0007669"/>
    <property type="project" value="TreeGrafter"/>
</dbReference>
<accession>A0A7J5U1E9</accession>